<feature type="chain" id="PRO_5042255833" description="IPT/TIG domain-containing protein" evidence="3">
    <location>
        <begin position="23"/>
        <end position="573"/>
    </location>
</feature>
<dbReference type="PROSITE" id="PS51257">
    <property type="entry name" value="PROKAR_LIPOPROTEIN"/>
    <property type="match status" value="1"/>
</dbReference>
<evidence type="ECO:0000313" key="4">
    <source>
        <dbReference type="EMBL" id="NIR74926.1"/>
    </source>
</evidence>
<evidence type="ECO:0000256" key="1">
    <source>
        <dbReference type="ARBA" id="ARBA00022441"/>
    </source>
</evidence>
<dbReference type="Gene3D" id="2.60.40.10">
    <property type="entry name" value="Immunoglobulins"/>
    <property type="match status" value="2"/>
</dbReference>
<accession>A0AAE5C8Y5</accession>
<keyword evidence="3" id="KW-0732">Signal</keyword>
<dbReference type="Gene3D" id="2.120.10.80">
    <property type="entry name" value="Kelch-type beta propeller"/>
    <property type="match status" value="1"/>
</dbReference>
<protein>
    <recommendedName>
        <fullName evidence="6">IPT/TIG domain-containing protein</fullName>
    </recommendedName>
</protein>
<gene>
    <name evidence="4" type="ORF">GWO12_07400</name>
</gene>
<dbReference type="InterPro" id="IPR013783">
    <property type="entry name" value="Ig-like_fold"/>
</dbReference>
<dbReference type="InterPro" id="IPR014756">
    <property type="entry name" value="Ig_E-set"/>
</dbReference>
<keyword evidence="2" id="KW-0677">Repeat</keyword>
<dbReference type="AlphaFoldDB" id="A0AAE5C8Y5"/>
<name>A0AAE5C8Y5_9BACT</name>
<dbReference type="EMBL" id="JAACAK010000049">
    <property type="protein sequence ID" value="NIR74926.1"/>
    <property type="molecule type" value="Genomic_DNA"/>
</dbReference>
<evidence type="ECO:0008006" key="6">
    <source>
        <dbReference type="Google" id="ProtNLM"/>
    </source>
</evidence>
<proteinExistence type="predicted"/>
<organism evidence="4 5">
    <name type="scientific">Candidatus Kutchimonas denitrificans</name>
    <dbReference type="NCBI Taxonomy" id="3056748"/>
    <lineage>
        <taxon>Bacteria</taxon>
        <taxon>Pseudomonadati</taxon>
        <taxon>Gemmatimonadota</taxon>
        <taxon>Gemmatimonadia</taxon>
        <taxon>Candidatus Palauibacterales</taxon>
        <taxon>Candidatus Palauibacteraceae</taxon>
        <taxon>Candidatus Kutchimonas</taxon>
    </lineage>
</organism>
<sequence>MRWTRGVLAGVVVALASVAAGACGGDGGTEPTGLQPDILIVGADSGNAGTQVEIAGSNFEQGASVDFGTWAVDSLVFVDATTILAFAPDSLARDSVYDVQVTNPGGKFDVLADAFKAVAPALQVVNGVSKPSGNAGSTVILEGKSFGDLLGRGTVYFSDAAGQPVAAAIALPENWTNEFIVTTVPTDAETGPVWIETLTGSTDSIEFTLLQSATFSPSLINWTSTQALPDSSQGHGSVFLAIEGGAGAGNLIYVTGGADGSLSLSTDVAYAEIDAGGQLGAYTGATALTAPRAFHGAALATPFNALIDTAVAGHLYVVGGVDGTGAPTSTVYTAAVSKDRSVGAWSTTTSLPVPLHSMGVVVFRSWLYLAGGATTADDPVADVYRARINEDGTLGSWESQPALPYPRAHAPLVQFAGVLYMFGGDSAAVAPGDNTVTGTTVGQIYYHPLDLRTGVLKNASWTLNPNEMIKAVSKHSVVAAGGTVLVSGGLYSGASNSSTEHQYASINPDGTIESFNGATGSQTIAGAGGAGGVPFFNHAAITYVDASGVAHVVIVGGNDVTDATSPVPDTYYY</sequence>
<dbReference type="SUPFAM" id="SSF117281">
    <property type="entry name" value="Kelch motif"/>
    <property type="match status" value="1"/>
</dbReference>
<feature type="signal peptide" evidence="3">
    <location>
        <begin position="1"/>
        <end position="22"/>
    </location>
</feature>
<dbReference type="SUPFAM" id="SSF81296">
    <property type="entry name" value="E set domains"/>
    <property type="match status" value="1"/>
</dbReference>
<evidence type="ECO:0000256" key="2">
    <source>
        <dbReference type="ARBA" id="ARBA00022737"/>
    </source>
</evidence>
<reference evidence="4 5" key="1">
    <citation type="submission" date="2020-01" db="EMBL/GenBank/DDBJ databases">
        <title>Genomes assembled from Gulf of Kutch pelagic sediment metagenomes.</title>
        <authorList>
            <person name="Chandrashekar M."/>
            <person name="Mahajan M.S."/>
            <person name="Dave K.J."/>
            <person name="Vatsa P."/>
            <person name="Nathani N.M."/>
        </authorList>
    </citation>
    <scope>NUCLEOTIDE SEQUENCE [LARGE SCALE GENOMIC DNA]</scope>
    <source>
        <strain evidence="4">KS3-K002</strain>
    </source>
</reference>
<dbReference type="PANTHER" id="PTHR24412">
    <property type="entry name" value="KELCH PROTEIN"/>
    <property type="match status" value="1"/>
</dbReference>
<dbReference type="Proteomes" id="UP000702544">
    <property type="component" value="Unassembled WGS sequence"/>
</dbReference>
<comment type="caution">
    <text evidence="4">The sequence shown here is derived from an EMBL/GenBank/DDBJ whole genome shotgun (WGS) entry which is preliminary data.</text>
</comment>
<evidence type="ECO:0000256" key="3">
    <source>
        <dbReference type="SAM" id="SignalP"/>
    </source>
</evidence>
<evidence type="ECO:0000313" key="5">
    <source>
        <dbReference type="Proteomes" id="UP000702544"/>
    </source>
</evidence>
<dbReference type="InterPro" id="IPR015915">
    <property type="entry name" value="Kelch-typ_b-propeller"/>
</dbReference>
<dbReference type="PANTHER" id="PTHR24412:SF489">
    <property type="entry name" value="RING FINGER DOMAIN AND KELCH REPEAT-CONTAINING PROTEIN DDB_G0271372"/>
    <property type="match status" value="1"/>
</dbReference>
<keyword evidence="1" id="KW-0880">Kelch repeat</keyword>